<accession>A0A8J2Q6Y3</accession>
<feature type="domain" description="Beta/gamma crystallin 'Greek key'" evidence="3">
    <location>
        <begin position="105"/>
        <end position="149"/>
    </location>
</feature>
<feature type="coiled-coil region" evidence="1">
    <location>
        <begin position="41"/>
        <end position="68"/>
    </location>
</feature>
<dbReference type="EMBL" id="CAJVCH010571461">
    <property type="protein sequence ID" value="CAG7837571.1"/>
    <property type="molecule type" value="Genomic_DNA"/>
</dbReference>
<evidence type="ECO:0000259" key="3">
    <source>
        <dbReference type="PROSITE" id="PS50915"/>
    </source>
</evidence>
<feature type="signal peptide" evidence="2">
    <location>
        <begin position="1"/>
        <end position="24"/>
    </location>
</feature>
<keyword evidence="1" id="KW-0175">Coiled coil</keyword>
<evidence type="ECO:0000313" key="5">
    <source>
        <dbReference type="Proteomes" id="UP000708208"/>
    </source>
</evidence>
<evidence type="ECO:0000313" key="4">
    <source>
        <dbReference type="EMBL" id="CAG7837571.1"/>
    </source>
</evidence>
<keyword evidence="5" id="KW-1185">Reference proteome</keyword>
<dbReference type="PROSITE" id="PS50915">
    <property type="entry name" value="CRYSTALLIN_BETA_GAMMA"/>
    <property type="match status" value="1"/>
</dbReference>
<proteinExistence type="predicted"/>
<feature type="chain" id="PRO_5035220022" description="Beta/gamma crystallin 'Greek key' domain-containing protein" evidence="2">
    <location>
        <begin position="25"/>
        <end position="315"/>
    </location>
</feature>
<evidence type="ECO:0000256" key="1">
    <source>
        <dbReference type="SAM" id="Coils"/>
    </source>
</evidence>
<dbReference type="AlphaFoldDB" id="A0A8J2Q6Y3"/>
<gene>
    <name evidence="4" type="ORF">AFUS01_LOCUS46664</name>
</gene>
<reference evidence="4" key="1">
    <citation type="submission" date="2021-06" db="EMBL/GenBank/DDBJ databases">
        <authorList>
            <person name="Hodson N. C."/>
            <person name="Mongue J. A."/>
            <person name="Jaron S. K."/>
        </authorList>
    </citation>
    <scope>NUCLEOTIDE SEQUENCE</scope>
</reference>
<name>A0A8J2Q6Y3_9HEXA</name>
<protein>
    <recommendedName>
        <fullName evidence="3">Beta/gamma crystallin 'Greek key' domain-containing protein</fullName>
    </recommendedName>
</protein>
<sequence length="315" mass="35850">MKSFGPLLFLFSFAFLYVLGTAVGSRRHHYIERRYDESKEMDEMKLRVRILEEQIKATARELNNTRTRIQLVESVLNPGFLQVVYDVLALNKYALSMKGLDAKPPRATLFEEPEYQGRELEFNPEGTDQFVCTNFGDLEGKISSIKTYDSCVRLYGERDCEGENEFISPFSSNTNNLGNTTFRSITGCTPAKIALGQSWRAFQNKHVVQAGAVHYRPRTSEDCYHLVPANIAHRPVNSLIFATPGEVLQDFNLQQRGDQLSRNGRTICSVRTNRNGRSAELCDGSRYQVTIDNDAGQNRPVHFAGHNRDRCRRLP</sequence>
<keyword evidence="2" id="KW-0732">Signal</keyword>
<evidence type="ECO:0000256" key="2">
    <source>
        <dbReference type="SAM" id="SignalP"/>
    </source>
</evidence>
<organism evidence="4 5">
    <name type="scientific">Allacma fusca</name>
    <dbReference type="NCBI Taxonomy" id="39272"/>
    <lineage>
        <taxon>Eukaryota</taxon>
        <taxon>Metazoa</taxon>
        <taxon>Ecdysozoa</taxon>
        <taxon>Arthropoda</taxon>
        <taxon>Hexapoda</taxon>
        <taxon>Collembola</taxon>
        <taxon>Symphypleona</taxon>
        <taxon>Sminthuridae</taxon>
        <taxon>Allacma</taxon>
    </lineage>
</organism>
<dbReference type="Proteomes" id="UP000708208">
    <property type="component" value="Unassembled WGS sequence"/>
</dbReference>
<dbReference type="InterPro" id="IPR001064">
    <property type="entry name" value="Beta/gamma_crystallin"/>
</dbReference>
<comment type="caution">
    <text evidence="4">The sequence shown here is derived from an EMBL/GenBank/DDBJ whole genome shotgun (WGS) entry which is preliminary data.</text>
</comment>